<evidence type="ECO:0000256" key="7">
    <source>
        <dbReference type="ARBA" id="ARBA00023243"/>
    </source>
</evidence>
<dbReference type="GO" id="GO:0009507">
    <property type="term" value="C:chloroplast"/>
    <property type="evidence" value="ECO:0007669"/>
    <property type="project" value="UniProtKB-SubCell"/>
</dbReference>
<keyword evidence="9" id="KW-0148">Chlorophyll</keyword>
<evidence type="ECO:0000256" key="8">
    <source>
        <dbReference type="ARBA" id="ARBA00044011"/>
    </source>
</evidence>
<keyword evidence="5" id="KW-0602">Photosynthesis</keyword>
<feature type="chain" id="PRO_5040290124" evidence="10">
    <location>
        <begin position="16"/>
        <end position="190"/>
    </location>
</feature>
<gene>
    <name evidence="11" type="ORF">SEMRO_518_G158860.1</name>
</gene>
<dbReference type="GO" id="GO:0009765">
    <property type="term" value="P:photosynthesis, light harvesting"/>
    <property type="evidence" value="ECO:0007669"/>
    <property type="project" value="InterPro"/>
</dbReference>
<comment type="caution">
    <text evidence="11">The sequence shown here is derived from an EMBL/GenBank/DDBJ whole genome shotgun (WGS) entry which is preliminary data.</text>
</comment>
<dbReference type="AlphaFoldDB" id="A0A9N8E3K3"/>
<dbReference type="InterPro" id="IPR001344">
    <property type="entry name" value="Chloro_AB-bd_pln"/>
</dbReference>
<evidence type="ECO:0000256" key="3">
    <source>
        <dbReference type="ARBA" id="ARBA00005933"/>
    </source>
</evidence>
<dbReference type="Proteomes" id="UP001153069">
    <property type="component" value="Unassembled WGS sequence"/>
</dbReference>
<evidence type="ECO:0000313" key="12">
    <source>
        <dbReference type="Proteomes" id="UP001153069"/>
    </source>
</evidence>
<evidence type="ECO:0000256" key="9">
    <source>
        <dbReference type="PIRSR" id="PIRSR601344-1"/>
    </source>
</evidence>
<feature type="binding site" description="axial binding residue" evidence="9">
    <location>
        <position position="72"/>
    </location>
    <ligand>
        <name>chlorophyll b</name>
        <dbReference type="ChEBI" id="CHEBI:61721"/>
        <label>1</label>
    </ligand>
    <ligandPart>
        <name>Mg</name>
        <dbReference type="ChEBI" id="CHEBI:25107"/>
    </ligandPart>
</feature>
<dbReference type="GO" id="GO:0030076">
    <property type="term" value="C:light-harvesting complex"/>
    <property type="evidence" value="ECO:0007669"/>
    <property type="project" value="UniProtKB-KW"/>
</dbReference>
<proteinExistence type="inferred from homology"/>
<dbReference type="Pfam" id="PF00504">
    <property type="entry name" value="Chloroa_b-bind"/>
    <property type="match status" value="1"/>
</dbReference>
<feature type="binding site" evidence="9">
    <location>
        <position position="67"/>
    </location>
    <ligand>
        <name>chlorophyll a</name>
        <dbReference type="ChEBI" id="CHEBI:58416"/>
        <label>1</label>
    </ligand>
</feature>
<feature type="signal peptide" evidence="10">
    <location>
        <begin position="1"/>
        <end position="15"/>
    </location>
</feature>
<evidence type="ECO:0000256" key="2">
    <source>
        <dbReference type="ARBA" id="ARBA00004229"/>
    </source>
</evidence>
<feature type="binding site" evidence="9">
    <location>
        <position position="70"/>
    </location>
    <ligand>
        <name>chlorophyll a</name>
        <dbReference type="ChEBI" id="CHEBI:58416"/>
        <label>1</label>
    </ligand>
</feature>
<keyword evidence="4" id="KW-0150">Chloroplast</keyword>
<comment type="similarity">
    <text evidence="3">Belongs to the fucoxanthin chlorophyll protein family.</text>
</comment>
<keyword evidence="7" id="KW-0437">Light-harvesting polypeptide</keyword>
<sequence>MKFTLLSLLVGAAAAFAPASQKVSTTALQMSDYSGEVGAQPPTGFFDPLKLSSGISPERFDLYRAAELKHGRVAMMAVLGYIAPETYRFPGEVAYGLKFEDVPNGLAALDAVPALGWAQIVAAIGSVEFAGTLGDFEIGKPDFTPDVLAARQSQEISHGRLAMIAILELLRHDKYDEVGELIRGLPFIYN</sequence>
<evidence type="ECO:0000256" key="10">
    <source>
        <dbReference type="SAM" id="SignalP"/>
    </source>
</evidence>
<evidence type="ECO:0000256" key="4">
    <source>
        <dbReference type="ARBA" id="ARBA00022528"/>
    </source>
</evidence>
<dbReference type="PANTHER" id="PTHR21649">
    <property type="entry name" value="CHLOROPHYLL A/B BINDING PROTEIN"/>
    <property type="match status" value="1"/>
</dbReference>
<name>A0A9N8E3K3_9STRA</name>
<keyword evidence="10" id="KW-0732">Signal</keyword>
<dbReference type="GO" id="GO:0016020">
    <property type="term" value="C:membrane"/>
    <property type="evidence" value="ECO:0007669"/>
    <property type="project" value="InterPro"/>
</dbReference>
<dbReference type="Gene3D" id="1.10.3460.10">
    <property type="entry name" value="Chlorophyll a/b binding protein domain"/>
    <property type="match status" value="1"/>
</dbReference>
<evidence type="ECO:0000256" key="6">
    <source>
        <dbReference type="ARBA" id="ARBA00022640"/>
    </source>
</evidence>
<keyword evidence="9" id="KW-0157">Chromophore</keyword>
<feature type="binding site" evidence="9">
    <location>
        <position position="52"/>
    </location>
    <ligand>
        <name>chlorophyll a</name>
        <dbReference type="ChEBI" id="CHEBI:58416"/>
        <label>1</label>
    </ligand>
</feature>
<dbReference type="InterPro" id="IPR022796">
    <property type="entry name" value="Chloroa_b-bind"/>
</dbReference>
<dbReference type="SUPFAM" id="SSF103511">
    <property type="entry name" value="Chlorophyll a-b binding protein"/>
    <property type="match status" value="1"/>
</dbReference>
<keyword evidence="6" id="KW-0934">Plastid</keyword>
<evidence type="ECO:0000256" key="5">
    <source>
        <dbReference type="ARBA" id="ARBA00022531"/>
    </source>
</evidence>
<comment type="subcellular location">
    <subcellularLocation>
        <location evidence="2">Plastid</location>
        <location evidence="2">Chloroplast</location>
    </subcellularLocation>
</comment>
<organism evidence="11 12">
    <name type="scientific">Seminavis robusta</name>
    <dbReference type="NCBI Taxonomy" id="568900"/>
    <lineage>
        <taxon>Eukaryota</taxon>
        <taxon>Sar</taxon>
        <taxon>Stramenopiles</taxon>
        <taxon>Ochrophyta</taxon>
        <taxon>Bacillariophyta</taxon>
        <taxon>Bacillariophyceae</taxon>
        <taxon>Bacillariophycidae</taxon>
        <taxon>Naviculales</taxon>
        <taxon>Naviculaceae</taxon>
        <taxon>Seminavis</taxon>
    </lineage>
</organism>
<protein>
    <submittedName>
        <fullName evidence="11">Chloroplastic</fullName>
    </submittedName>
</protein>
<reference evidence="11" key="1">
    <citation type="submission" date="2020-06" db="EMBL/GenBank/DDBJ databases">
        <authorList>
            <consortium name="Plant Systems Biology data submission"/>
        </authorList>
    </citation>
    <scope>NUCLEOTIDE SEQUENCE</scope>
    <source>
        <strain evidence="11">D6</strain>
    </source>
</reference>
<dbReference type="GO" id="GO:0016168">
    <property type="term" value="F:chlorophyll binding"/>
    <property type="evidence" value="ECO:0007669"/>
    <property type="project" value="UniProtKB-KW"/>
</dbReference>
<evidence type="ECO:0000313" key="11">
    <source>
        <dbReference type="EMBL" id="CAB9512099.1"/>
    </source>
</evidence>
<comment type="function">
    <text evidence="1">The light-harvesting complex (LHC) functions as a light receptor, it captures and delivers excitation energy to photosystems with which it is closely associated. Energy is transferred from the carotenoid and chlorophyll C (or B) to chlorophyll A and the photosynthetic reaction centers where it is used to synthesize ATP and reducing power.</text>
</comment>
<dbReference type="OrthoDB" id="423598at2759"/>
<evidence type="ECO:0000256" key="1">
    <source>
        <dbReference type="ARBA" id="ARBA00004022"/>
    </source>
</evidence>
<dbReference type="EMBL" id="CAICTM010000517">
    <property type="protein sequence ID" value="CAB9512099.1"/>
    <property type="molecule type" value="Genomic_DNA"/>
</dbReference>
<comment type="subunit">
    <text evidence="8">The LHC complex of chromophytic algae is composed of fucoxanthin, chlorophyll A and C bound non-covalently by fucoxanthin chlorophyll proteins (FCPs). The ratio of the pigments in LHC; fucoxanthin: chlorophyll C: chlorophyll A; (0.6-1): (0.1-0.3): (1).</text>
</comment>
<keyword evidence="12" id="KW-1185">Reference proteome</keyword>
<accession>A0A9N8E3K3</accession>